<accession>A0A370CIK3</accession>
<keyword evidence="2" id="KW-0812">Transmembrane</keyword>
<keyword evidence="4" id="KW-1185">Reference proteome</keyword>
<dbReference type="AlphaFoldDB" id="A0A370CIK3"/>
<comment type="caution">
    <text evidence="3">The sequence shown here is derived from an EMBL/GenBank/DDBJ whole genome shotgun (WGS) entry which is preliminary data.</text>
</comment>
<protein>
    <submittedName>
        <fullName evidence="3">Uncharacterized protein</fullName>
    </submittedName>
</protein>
<feature type="transmembrane region" description="Helical" evidence="2">
    <location>
        <begin position="153"/>
        <end position="175"/>
    </location>
</feature>
<evidence type="ECO:0000256" key="2">
    <source>
        <dbReference type="SAM" id="Phobius"/>
    </source>
</evidence>
<gene>
    <name evidence="3" type="ORF">CFE62_002735</name>
</gene>
<keyword evidence="2" id="KW-0472">Membrane</keyword>
<proteinExistence type="predicted"/>
<evidence type="ECO:0000313" key="3">
    <source>
        <dbReference type="EMBL" id="RDH40692.1"/>
    </source>
</evidence>
<keyword evidence="2" id="KW-1133">Transmembrane helix</keyword>
<dbReference type="Proteomes" id="UP000226429">
    <property type="component" value="Unassembled WGS sequence"/>
</dbReference>
<dbReference type="EMBL" id="NMOS02000005">
    <property type="protein sequence ID" value="RDH40692.1"/>
    <property type="molecule type" value="Genomic_DNA"/>
</dbReference>
<name>A0A370CIK3_9COXI</name>
<feature type="transmembrane region" description="Helical" evidence="2">
    <location>
        <begin position="125"/>
        <end position="147"/>
    </location>
</feature>
<reference evidence="3 4" key="1">
    <citation type="journal article" date="2017" name="Int. J. Syst. Evol. Microbiol.">
        <title>Aquarickettsiella crustaci n. gen. n. sp. (Gammaproteobacteria: Legionellales: Coxiellaceae); a bacterial pathogen of the freshwater crustacean: Gammarus fossarum (Malacostraca: Amphipoda).</title>
        <authorList>
            <person name="Bojko J."/>
            <person name="Dunn A.M."/>
            <person name="Stebbing P.D."/>
            <person name="Van Aerle R."/>
            <person name="Bacela-Spychalska K."/>
            <person name="Bean T.P."/>
            <person name="Stentiford G.D."/>
        </authorList>
    </citation>
    <scope>NUCLEOTIDE SEQUENCE [LARGE SCALE GENOMIC DNA]</scope>
    <source>
        <strain evidence="3">RA15029</strain>
    </source>
</reference>
<evidence type="ECO:0000256" key="1">
    <source>
        <dbReference type="SAM" id="MobiDB-lite"/>
    </source>
</evidence>
<organism evidence="3 4">
    <name type="scientific">Candidatus Aquirickettsiella gammari</name>
    <dbReference type="NCBI Taxonomy" id="2016198"/>
    <lineage>
        <taxon>Bacteria</taxon>
        <taxon>Pseudomonadati</taxon>
        <taxon>Pseudomonadota</taxon>
        <taxon>Gammaproteobacteria</taxon>
        <taxon>Legionellales</taxon>
        <taxon>Coxiellaceae</taxon>
        <taxon>Candidatus Aquirickettsiella</taxon>
    </lineage>
</organism>
<reference evidence="3 4" key="2">
    <citation type="journal article" date="2018" name="J. Invertebr. Pathol.">
        <title>'Candidatus Aquirickettsiella gammari' (Gammaproteobacteria: Legionellales: Coxiellaceae): A bacterial pathogen of the freshwater crustacean Gammarus fossarum (Malacostraca: Amphipoda).</title>
        <authorList>
            <person name="Bojko J."/>
            <person name="Dunn A.M."/>
            <person name="Stebbing P.D."/>
            <person name="van Aerle R."/>
            <person name="Bacela-Spychalska K."/>
            <person name="Bean T.P."/>
            <person name="Urrutia A."/>
            <person name="Stentiford G.D."/>
        </authorList>
    </citation>
    <scope>NUCLEOTIDE SEQUENCE [LARGE SCALE GENOMIC DNA]</scope>
    <source>
        <strain evidence="3">RA15029</strain>
    </source>
</reference>
<evidence type="ECO:0000313" key="4">
    <source>
        <dbReference type="Proteomes" id="UP000226429"/>
    </source>
</evidence>
<sequence length="272" mass="29967">MQDNQEENPLPSEEGSESSRQGSEQNLLVEEGVSVNREQEESSSCSSRVNSGRSEWLKILSEANLDVNILCQQSRSLLESTEALVANRVDSRQSILQQIVPQLVEHEKNKVTFLKKKHQQSINRASYGTLFLIIAVALFGLGIILIPAVVSSIIIPFIPVFLLGVVVSALGRIFLKLHENYCDTEYRRAKGVLKNIEALQKTLVEPKNEPINQSLSEQIQEISKGVKEVKEMLQVVPANSIACKGLFKSADSAKITASDTMIDPMPGPSNAL</sequence>
<feature type="region of interest" description="Disordered" evidence="1">
    <location>
        <begin position="1"/>
        <end position="49"/>
    </location>
</feature>